<evidence type="ECO:0000313" key="4">
    <source>
        <dbReference type="Proteomes" id="UP000219338"/>
    </source>
</evidence>
<protein>
    <recommendedName>
        <fullName evidence="2">DUF6532 domain-containing protein</fullName>
    </recommendedName>
</protein>
<evidence type="ECO:0000259" key="2">
    <source>
        <dbReference type="Pfam" id="PF20149"/>
    </source>
</evidence>
<evidence type="ECO:0000313" key="3">
    <source>
        <dbReference type="EMBL" id="SJL16687.1"/>
    </source>
</evidence>
<dbReference type="InterPro" id="IPR045341">
    <property type="entry name" value="DUF6532"/>
</dbReference>
<keyword evidence="4" id="KW-1185">Reference proteome</keyword>
<name>A0A284S6P4_ARMOS</name>
<accession>A0A284S6P4</accession>
<dbReference type="AlphaFoldDB" id="A0A284S6P4"/>
<dbReference type="OrthoDB" id="2840219at2759"/>
<dbReference type="Proteomes" id="UP000219338">
    <property type="component" value="Unassembled WGS sequence"/>
</dbReference>
<gene>
    <name evidence="3" type="ORF">ARMOST_20216</name>
</gene>
<organism evidence="3 4">
    <name type="scientific">Armillaria ostoyae</name>
    <name type="common">Armillaria root rot fungus</name>
    <dbReference type="NCBI Taxonomy" id="47428"/>
    <lineage>
        <taxon>Eukaryota</taxon>
        <taxon>Fungi</taxon>
        <taxon>Dikarya</taxon>
        <taxon>Basidiomycota</taxon>
        <taxon>Agaricomycotina</taxon>
        <taxon>Agaricomycetes</taxon>
        <taxon>Agaricomycetidae</taxon>
        <taxon>Agaricales</taxon>
        <taxon>Marasmiineae</taxon>
        <taxon>Physalacriaceae</taxon>
        <taxon>Armillaria</taxon>
    </lineage>
</organism>
<dbReference type="STRING" id="47428.A0A284S6P4"/>
<dbReference type="OMA" id="CAIDEWR"/>
<reference evidence="4" key="1">
    <citation type="journal article" date="2017" name="Nat. Ecol. Evol.">
        <title>Genome expansion and lineage-specific genetic innovations in the forest pathogenic fungi Armillaria.</title>
        <authorList>
            <person name="Sipos G."/>
            <person name="Prasanna A.N."/>
            <person name="Walter M.C."/>
            <person name="O'Connor E."/>
            <person name="Balint B."/>
            <person name="Krizsan K."/>
            <person name="Kiss B."/>
            <person name="Hess J."/>
            <person name="Varga T."/>
            <person name="Slot J."/>
            <person name="Riley R."/>
            <person name="Boka B."/>
            <person name="Rigling D."/>
            <person name="Barry K."/>
            <person name="Lee J."/>
            <person name="Mihaltcheva S."/>
            <person name="LaButti K."/>
            <person name="Lipzen A."/>
            <person name="Waldron R."/>
            <person name="Moloney N.M."/>
            <person name="Sperisen C."/>
            <person name="Kredics L."/>
            <person name="Vagvoelgyi C."/>
            <person name="Patrignani A."/>
            <person name="Fitzpatrick D."/>
            <person name="Nagy I."/>
            <person name="Doyle S."/>
            <person name="Anderson J.B."/>
            <person name="Grigoriev I.V."/>
            <person name="Gueldener U."/>
            <person name="Muensterkoetter M."/>
            <person name="Nagy L.G."/>
        </authorList>
    </citation>
    <scope>NUCLEOTIDE SEQUENCE [LARGE SCALE GENOMIC DNA]</scope>
    <source>
        <strain evidence="4">C18/9</strain>
    </source>
</reference>
<evidence type="ECO:0000256" key="1">
    <source>
        <dbReference type="SAM" id="MobiDB-lite"/>
    </source>
</evidence>
<proteinExistence type="predicted"/>
<feature type="domain" description="DUF6532" evidence="2">
    <location>
        <begin position="270"/>
        <end position="466"/>
    </location>
</feature>
<sequence>MYSANFADQEPDTPQGRGQRESVTTERMVVYNKQRTKTHAAAQRRAQTQATHQLQPGNMPMFTPVHSPAPTGPFPVSYMPSTPIPHGAGACLGQGMQGAQGFVTSTPLAVRSLQAQSSPHLGVDPEQIQPGFTPFQFVQSGALGTLDPALLAELQELANDPSTADWDGDEDGNLATARVPLVGGQLTHCTHLIAPTDPRSVMQDKENQNPMANKCLADELEEMGTSDEEDAHDKKPKRTKKNAGLQLSMLTTGRCELTEGSFPIFLQLVLHANPWMPKANAKLAAVQAFGLRQEYMIAHCDYQGRAEATEYEVDLIIQREVQHRGEIKTLARGWVCSSSNGLFRFRSPLKDEDKEFNRNLVAKLKENSAFVSKNPFDTTLPKSLFRSPMIQGIINDQYFGNGSRSLGLREGFFPNNEVPLTVIALVIVVIECAIDEWRSGMHSKIKFEADVYRHQYDSHLGVLQDWERFTKKSGSLATQKLQQDLFMTGRGHAGVSEEEDDITASASAIVFMDS</sequence>
<dbReference type="EMBL" id="FUEG01000037">
    <property type="protein sequence ID" value="SJL16687.1"/>
    <property type="molecule type" value="Genomic_DNA"/>
</dbReference>
<dbReference type="Pfam" id="PF20149">
    <property type="entry name" value="DUF6532"/>
    <property type="match status" value="1"/>
</dbReference>
<feature type="region of interest" description="Disordered" evidence="1">
    <location>
        <begin position="1"/>
        <end position="25"/>
    </location>
</feature>